<dbReference type="Pfam" id="PF02127">
    <property type="entry name" value="Peptidase_M18"/>
    <property type="match status" value="1"/>
</dbReference>
<dbReference type="GO" id="GO:0004177">
    <property type="term" value="F:aminopeptidase activity"/>
    <property type="evidence" value="ECO:0007669"/>
    <property type="project" value="UniProtKB-KW"/>
</dbReference>
<dbReference type="FunFam" id="2.30.250.10:FF:000003">
    <property type="entry name" value="Probable M18 family aminopeptidase 2"/>
    <property type="match status" value="1"/>
</dbReference>
<protein>
    <recommendedName>
        <fullName evidence="10">M18 family aminopeptidase</fullName>
        <ecNumber evidence="10">3.4.11.-</ecNumber>
    </recommendedName>
</protein>
<evidence type="ECO:0000256" key="4">
    <source>
        <dbReference type="ARBA" id="ARBA00022670"/>
    </source>
</evidence>
<evidence type="ECO:0000256" key="7">
    <source>
        <dbReference type="ARBA" id="ARBA00022833"/>
    </source>
</evidence>
<dbReference type="EC" id="3.4.11.-" evidence="10"/>
<accession>A0A0B7GVI8</accession>
<comment type="cofactor">
    <cofactor evidence="1 10">
        <name>Zn(2+)</name>
        <dbReference type="ChEBI" id="CHEBI:29105"/>
    </cofactor>
</comment>
<dbReference type="EMBL" id="CDNC01000002">
    <property type="protein sequence ID" value="CEM60696.1"/>
    <property type="molecule type" value="Genomic_DNA"/>
</dbReference>
<dbReference type="GO" id="GO:0008270">
    <property type="term" value="F:zinc ion binding"/>
    <property type="evidence" value="ECO:0007669"/>
    <property type="project" value="InterPro"/>
</dbReference>
<proteinExistence type="inferred from homology"/>
<dbReference type="GO" id="GO:0006508">
    <property type="term" value="P:proteolysis"/>
    <property type="evidence" value="ECO:0007669"/>
    <property type="project" value="UniProtKB-KW"/>
</dbReference>
<evidence type="ECO:0000256" key="6">
    <source>
        <dbReference type="ARBA" id="ARBA00022801"/>
    </source>
</evidence>
<reference evidence="11" key="2">
    <citation type="submission" date="2015-01" db="EMBL/GenBank/DDBJ databases">
        <authorList>
            <person name="Xiang T."/>
            <person name="Song Y."/>
            <person name="Huang L."/>
            <person name="Wang B."/>
            <person name="Wu P."/>
        </authorList>
    </citation>
    <scope>NUCLEOTIDE SEQUENCE [LARGE SCALE GENOMIC DNA]</scope>
    <source>
        <strain evidence="11">V1</strain>
    </source>
</reference>
<evidence type="ECO:0000256" key="1">
    <source>
        <dbReference type="ARBA" id="ARBA00001947"/>
    </source>
</evidence>
<dbReference type="Gene3D" id="2.30.250.10">
    <property type="entry name" value="Aminopeptidase i, Domain 2"/>
    <property type="match status" value="1"/>
</dbReference>
<keyword evidence="8 9" id="KW-0482">Metalloprotease</keyword>
<name>A0A0B7GVI8_TREPH</name>
<reference evidence="13" key="1">
    <citation type="submission" date="2015-01" db="EMBL/GenBank/DDBJ databases">
        <authorList>
            <person name="Manzoor Shahid"/>
            <person name="Zubair Saima"/>
        </authorList>
    </citation>
    <scope>NUCLEOTIDE SEQUENCE [LARGE SCALE GENOMIC DNA]</scope>
    <source>
        <strain evidence="13">V1</strain>
    </source>
</reference>
<evidence type="ECO:0000313" key="12">
    <source>
        <dbReference type="EMBL" id="QEJ98961.1"/>
    </source>
</evidence>
<gene>
    <name evidence="11" type="primary">apeB</name>
    <name evidence="12" type="ORF">FUT82_13825</name>
    <name evidence="11" type="ORF">TPHV1_100016</name>
</gene>
<comment type="similarity">
    <text evidence="2 9">Belongs to the peptidase M18 family.</text>
</comment>
<dbReference type="SUPFAM" id="SSF53187">
    <property type="entry name" value="Zn-dependent exopeptidases"/>
    <property type="match status" value="1"/>
</dbReference>
<dbReference type="RefSeq" id="WP_024753095.1">
    <property type="nucleotide sequence ID" value="NZ_CDNC01000002.1"/>
</dbReference>
<keyword evidence="7 9" id="KW-0862">Zinc</keyword>
<evidence type="ECO:0000256" key="3">
    <source>
        <dbReference type="ARBA" id="ARBA00022438"/>
    </source>
</evidence>
<dbReference type="GO" id="GO:0008237">
    <property type="term" value="F:metallopeptidase activity"/>
    <property type="evidence" value="ECO:0007669"/>
    <property type="project" value="UniProtKB-KW"/>
</dbReference>
<dbReference type="PANTHER" id="PTHR28570">
    <property type="entry name" value="ASPARTYL AMINOPEPTIDASE"/>
    <property type="match status" value="1"/>
</dbReference>
<sequence length="426" mass="46634">MNKAQELINFIEKSPTVFHVIQNVADILTAHGYKQLQQADTFSLVPNGKYFITNNGSAIIAWQMGSAAITEGFRIIGSHSDSPGFRIKPNPEIVVQNSFITLNTEVYGGPILSTWFDRPLSIAGRVVLKGKEVLQPIVRLIDFKRPLLIIPNLAIHMNREVNEGYAYNRQKDTLPLLSIIDENPAKEDFLLNLIAQEADCALSDILEFDLFLYDVQKGSILGANNEFFSVGKIDNLGMAYASVDALVQSESTPFTKVVCIFDNEEVGSSTAQGAGSPFLSDVLNRIVQTQGDSETFQQALAASFLISADQAHGTHPNYLEKNDITNFPIINRGPAIKLAASMSYASDAVSVGVFKQVCEKANVPCQTFVNRSDIRGGSTIGPISVRNLNIKTVDVGNPILAMHSVRELGGVQDQESITEAFKAFYR</sequence>
<dbReference type="Proteomes" id="UP000042527">
    <property type="component" value="Unassembled WGS sequence"/>
</dbReference>
<dbReference type="Gene3D" id="3.40.630.10">
    <property type="entry name" value="Zn peptidases"/>
    <property type="match status" value="1"/>
</dbReference>
<evidence type="ECO:0000256" key="5">
    <source>
        <dbReference type="ARBA" id="ARBA00022723"/>
    </source>
</evidence>
<evidence type="ECO:0000256" key="10">
    <source>
        <dbReference type="RuleBase" id="RU004387"/>
    </source>
</evidence>
<dbReference type="GO" id="GO:0005737">
    <property type="term" value="C:cytoplasm"/>
    <property type="evidence" value="ECO:0007669"/>
    <property type="project" value="UniProtKB-ARBA"/>
</dbReference>
<keyword evidence="4 9" id="KW-0645">Protease</keyword>
<dbReference type="SUPFAM" id="SSF101821">
    <property type="entry name" value="Aminopeptidase/glucanase lid domain"/>
    <property type="match status" value="1"/>
</dbReference>
<dbReference type="Proteomes" id="UP000323594">
    <property type="component" value="Chromosome"/>
</dbReference>
<evidence type="ECO:0000313" key="13">
    <source>
        <dbReference type="Proteomes" id="UP000042527"/>
    </source>
</evidence>
<dbReference type="NCBIfam" id="NF002759">
    <property type="entry name" value="PRK02813.1"/>
    <property type="match status" value="1"/>
</dbReference>
<evidence type="ECO:0000313" key="11">
    <source>
        <dbReference type="EMBL" id="CEM60696.1"/>
    </source>
</evidence>
<dbReference type="OrthoDB" id="9764268at2"/>
<dbReference type="PANTHER" id="PTHR28570:SF3">
    <property type="entry name" value="ASPARTYL AMINOPEPTIDASE"/>
    <property type="match status" value="1"/>
</dbReference>
<dbReference type="AlphaFoldDB" id="A0A0B7GVI8"/>
<keyword evidence="13" id="KW-1185">Reference proteome</keyword>
<evidence type="ECO:0000256" key="2">
    <source>
        <dbReference type="ARBA" id="ARBA00008290"/>
    </source>
</evidence>
<reference evidence="12 14" key="3">
    <citation type="submission" date="2019-08" db="EMBL/GenBank/DDBJ databases">
        <authorList>
            <person name="Kuhnert P."/>
        </authorList>
    </citation>
    <scope>NUCLEOTIDE SEQUENCE [LARGE SCALE GENOMIC DNA]</scope>
    <source>
        <strain evidence="12 14">B36.5</strain>
    </source>
</reference>
<keyword evidence="6 9" id="KW-0378">Hydrolase</keyword>
<keyword evidence="5 9" id="KW-0479">Metal-binding</keyword>
<evidence type="ECO:0000256" key="9">
    <source>
        <dbReference type="RuleBase" id="RU004386"/>
    </source>
</evidence>
<keyword evidence="3 9" id="KW-0031">Aminopeptidase</keyword>
<evidence type="ECO:0000256" key="8">
    <source>
        <dbReference type="ARBA" id="ARBA00023049"/>
    </source>
</evidence>
<dbReference type="InterPro" id="IPR023358">
    <property type="entry name" value="Peptidase_M18_dom2"/>
</dbReference>
<dbReference type="CDD" id="cd05658">
    <property type="entry name" value="M18_DAP"/>
    <property type="match status" value="1"/>
</dbReference>
<dbReference type="InterPro" id="IPR001948">
    <property type="entry name" value="Peptidase_M18"/>
</dbReference>
<dbReference type="EMBL" id="CP042817">
    <property type="protein sequence ID" value="QEJ98961.1"/>
    <property type="molecule type" value="Genomic_DNA"/>
</dbReference>
<evidence type="ECO:0000313" key="14">
    <source>
        <dbReference type="Proteomes" id="UP000323594"/>
    </source>
</evidence>
<organism evidence="11 13">
    <name type="scientific">Treponema phagedenis</name>
    <dbReference type="NCBI Taxonomy" id="162"/>
    <lineage>
        <taxon>Bacteria</taxon>
        <taxon>Pseudomonadati</taxon>
        <taxon>Spirochaetota</taxon>
        <taxon>Spirochaetia</taxon>
        <taxon>Spirochaetales</taxon>
        <taxon>Treponemataceae</taxon>
        <taxon>Treponema</taxon>
    </lineage>
</organism>
<dbReference type="PRINTS" id="PR00932">
    <property type="entry name" value="AMINO1PTASE"/>
</dbReference>